<evidence type="ECO:0000256" key="1">
    <source>
        <dbReference type="SAM" id="MobiDB-lite"/>
    </source>
</evidence>
<feature type="compositionally biased region" description="Polar residues" evidence="1">
    <location>
        <begin position="250"/>
        <end position="262"/>
    </location>
</feature>
<name>A0A836CDG6_9STRA</name>
<feature type="compositionally biased region" description="Acidic residues" evidence="1">
    <location>
        <begin position="266"/>
        <end position="276"/>
    </location>
</feature>
<organism evidence="2 3">
    <name type="scientific">Tribonema minus</name>
    <dbReference type="NCBI Taxonomy" id="303371"/>
    <lineage>
        <taxon>Eukaryota</taxon>
        <taxon>Sar</taxon>
        <taxon>Stramenopiles</taxon>
        <taxon>Ochrophyta</taxon>
        <taxon>PX clade</taxon>
        <taxon>Xanthophyceae</taxon>
        <taxon>Tribonematales</taxon>
        <taxon>Tribonemataceae</taxon>
        <taxon>Tribonema</taxon>
    </lineage>
</organism>
<evidence type="ECO:0000313" key="2">
    <source>
        <dbReference type="EMBL" id="KAG5181629.1"/>
    </source>
</evidence>
<dbReference type="EMBL" id="JAFCMP010000312">
    <property type="protein sequence ID" value="KAG5181629.1"/>
    <property type="molecule type" value="Genomic_DNA"/>
</dbReference>
<feature type="compositionally biased region" description="Polar residues" evidence="1">
    <location>
        <begin position="302"/>
        <end position="317"/>
    </location>
</feature>
<dbReference type="Proteomes" id="UP000664859">
    <property type="component" value="Unassembled WGS sequence"/>
</dbReference>
<proteinExistence type="predicted"/>
<protein>
    <submittedName>
        <fullName evidence="2">Uncharacterized protein</fullName>
    </submittedName>
</protein>
<dbReference type="AlphaFoldDB" id="A0A836CDG6"/>
<dbReference type="OrthoDB" id="10670538at2759"/>
<sequence>MADARFATRSGQVGSGYDDDDYLSLFGQHDRVIAFDQDKRMTVSPCGGCDENGFIHCGLLLVDAQGSRSSNGLFYLAWLDRWYPVLLLHRMANGIYVAGLDSEKEAWAVLSSRLNSGDGGFFALPIGCATPDPETIQSLADSLDGDLDREVVCNPTEMDPDTDTNCVLFTVRAAHALGISTDKVTAFAVTQAQRNLAIGAVSNSLDIGAIVRATVASGSVAGLVSHLPAALALSEATATDSDSYNDGEQTDAYSESSDCESGNDSYNDDACSDADSDSSYCESDNDSSDDCSSSETRDADSDSSNCECDNHLSYSDGEQTDADADSNDCESDNDSGDDCSSSD</sequence>
<keyword evidence="3" id="KW-1185">Reference proteome</keyword>
<evidence type="ECO:0000313" key="3">
    <source>
        <dbReference type="Proteomes" id="UP000664859"/>
    </source>
</evidence>
<feature type="region of interest" description="Disordered" evidence="1">
    <location>
        <begin position="236"/>
        <end position="343"/>
    </location>
</feature>
<accession>A0A836CDG6</accession>
<feature type="compositionally biased region" description="Acidic residues" evidence="1">
    <location>
        <begin position="318"/>
        <end position="337"/>
    </location>
</feature>
<comment type="caution">
    <text evidence="2">The sequence shown here is derived from an EMBL/GenBank/DDBJ whole genome shotgun (WGS) entry which is preliminary data.</text>
</comment>
<reference evidence="2" key="1">
    <citation type="submission" date="2021-02" db="EMBL/GenBank/DDBJ databases">
        <title>First Annotated Genome of the Yellow-green Alga Tribonema minus.</title>
        <authorList>
            <person name="Mahan K.M."/>
        </authorList>
    </citation>
    <scope>NUCLEOTIDE SEQUENCE</scope>
    <source>
        <strain evidence="2">UTEX B ZZ1240</strain>
    </source>
</reference>
<gene>
    <name evidence="2" type="ORF">JKP88DRAFT_321022</name>
</gene>